<organism evidence="2 3">
    <name type="scientific">Myotis brandtii</name>
    <name type="common">Brandt's bat</name>
    <dbReference type="NCBI Taxonomy" id="109478"/>
    <lineage>
        <taxon>Eukaryota</taxon>
        <taxon>Metazoa</taxon>
        <taxon>Chordata</taxon>
        <taxon>Craniata</taxon>
        <taxon>Vertebrata</taxon>
        <taxon>Euteleostomi</taxon>
        <taxon>Mammalia</taxon>
        <taxon>Eutheria</taxon>
        <taxon>Laurasiatheria</taxon>
        <taxon>Chiroptera</taxon>
        <taxon>Yangochiroptera</taxon>
        <taxon>Vespertilionidae</taxon>
        <taxon>Myotis</taxon>
    </lineage>
</organism>
<dbReference type="GO" id="GO:0006567">
    <property type="term" value="P:L-threonine catabolic process"/>
    <property type="evidence" value="ECO:0007669"/>
    <property type="project" value="TreeGrafter"/>
</dbReference>
<dbReference type="GO" id="GO:0008743">
    <property type="term" value="F:L-threonine 3-dehydrogenase activity"/>
    <property type="evidence" value="ECO:0007669"/>
    <property type="project" value="TreeGrafter"/>
</dbReference>
<dbReference type="InterPro" id="IPR051225">
    <property type="entry name" value="NAD(P)_epim/dehydratase"/>
</dbReference>
<dbReference type="Proteomes" id="UP000052978">
    <property type="component" value="Unassembled WGS sequence"/>
</dbReference>
<comment type="similarity">
    <text evidence="1">Belongs to the NAD(P)-dependent epimerase/dehydratase family.</text>
</comment>
<evidence type="ECO:0000313" key="2">
    <source>
        <dbReference type="EMBL" id="EPQ04326.1"/>
    </source>
</evidence>
<accession>S7MJL4</accession>
<gene>
    <name evidence="2" type="ORF">D623_10022742</name>
</gene>
<evidence type="ECO:0000256" key="1">
    <source>
        <dbReference type="ARBA" id="ARBA00007637"/>
    </source>
</evidence>
<reference evidence="2 3" key="1">
    <citation type="journal article" date="2013" name="Nat. Commun.">
        <title>Genome analysis reveals insights into physiology and longevity of the Brandt's bat Myotis brandtii.</title>
        <authorList>
            <person name="Seim I."/>
            <person name="Fang X."/>
            <person name="Xiong Z."/>
            <person name="Lobanov A.V."/>
            <person name="Huang Z."/>
            <person name="Ma S."/>
            <person name="Feng Y."/>
            <person name="Turanov A.A."/>
            <person name="Zhu Y."/>
            <person name="Lenz T.L."/>
            <person name="Gerashchenko M.V."/>
            <person name="Fan D."/>
            <person name="Hee Yim S."/>
            <person name="Yao X."/>
            <person name="Jordan D."/>
            <person name="Xiong Y."/>
            <person name="Ma Y."/>
            <person name="Lyapunov A.N."/>
            <person name="Chen G."/>
            <person name="Kulakova O.I."/>
            <person name="Sun Y."/>
            <person name="Lee S.G."/>
            <person name="Bronson R.T."/>
            <person name="Moskalev A.A."/>
            <person name="Sunyaev S.R."/>
            <person name="Zhang G."/>
            <person name="Krogh A."/>
            <person name="Wang J."/>
            <person name="Gladyshev V.N."/>
        </authorList>
    </citation>
    <scope>NUCLEOTIDE SEQUENCE [LARGE SCALE GENOMIC DNA]</scope>
</reference>
<dbReference type="AlphaFoldDB" id="S7MJL4"/>
<keyword evidence="3" id="KW-1185">Reference proteome</keyword>
<sequence length="85" mass="9858">MKNGKLERYLKPSERLPMMYIDDCLRATPEVMKAPAESFSTRTYNINATSFCPEELAQEVLKHIPNSRSPTTWILFDRPQRIVGQ</sequence>
<evidence type="ECO:0000313" key="3">
    <source>
        <dbReference type="Proteomes" id="UP000052978"/>
    </source>
</evidence>
<dbReference type="PANTHER" id="PTHR42687:SF1">
    <property type="entry name" value="L-THREONINE 3-DEHYDROGENASE, MITOCHONDRIAL"/>
    <property type="match status" value="1"/>
</dbReference>
<dbReference type="EMBL" id="KE161521">
    <property type="protein sequence ID" value="EPQ04326.1"/>
    <property type="molecule type" value="Genomic_DNA"/>
</dbReference>
<dbReference type="Gene3D" id="3.40.50.720">
    <property type="entry name" value="NAD(P)-binding Rossmann-like Domain"/>
    <property type="match status" value="1"/>
</dbReference>
<protein>
    <submittedName>
        <fullName evidence="2">L-threonine 3-dehydrogenase, mitochondrial</fullName>
    </submittedName>
</protein>
<dbReference type="PANTHER" id="PTHR42687">
    <property type="entry name" value="L-THREONINE 3-DEHYDROGENASE"/>
    <property type="match status" value="1"/>
</dbReference>
<proteinExistence type="inferred from homology"/>
<name>S7MJL4_MYOBR</name>